<evidence type="ECO:0000313" key="2">
    <source>
        <dbReference type="Proteomes" id="UP000195077"/>
    </source>
</evidence>
<comment type="caution">
    <text evidence="1">The sequence shown here is derived from an EMBL/GenBank/DDBJ whole genome shotgun (WGS) entry which is preliminary data.</text>
</comment>
<name>A0A9X6Q7A7_BACTU</name>
<dbReference type="AlphaFoldDB" id="A0A9X6Q7A7"/>
<accession>A0A9X6Q7A7</accession>
<organism evidence="1 2">
    <name type="scientific">Bacillus thuringiensis</name>
    <dbReference type="NCBI Taxonomy" id="1428"/>
    <lineage>
        <taxon>Bacteria</taxon>
        <taxon>Bacillati</taxon>
        <taxon>Bacillota</taxon>
        <taxon>Bacilli</taxon>
        <taxon>Bacillales</taxon>
        <taxon>Bacillaceae</taxon>
        <taxon>Bacillus</taxon>
        <taxon>Bacillus cereus group</taxon>
    </lineage>
</organism>
<dbReference type="Pfam" id="PF22871">
    <property type="entry name" value="AimR"/>
    <property type="match status" value="1"/>
</dbReference>
<dbReference type="NCBIfam" id="NF038310">
    <property type="entry name" value="lysogeny_AimR"/>
    <property type="match status" value="1"/>
</dbReference>
<sequence>MQVLLDLNDMQESLKSNGYTNRKLAKRFKVTHTTVNSYFKKQDKFDFMHLVDALRLYKPKDVEFRRNCIKEYIPRLSHKNLKLALEVLDMFGEYELQELVIEQILKSQTKNGDSPTVRTNVKIAEYYKLLRKRSEGTITVRDFFNEVQKRREIQKNTENDLMIVSDFSAMYSYLDFSNYEKVNEYIETLSPRIKKVSKHTNRNSFLLRVKEMQASIYLHNNGDVNKAREICFEILNDPFNYYISTKAIAYCKLGESYALSDYETAKNYICKALDLIGVPANKKLEKRRNKILNVLLFLKIYHGKELDTINRTELDLAELAFFYIRIGKKEEAIEILRGLKKQNGYLSSFQLYYMGLAVGGEKGKRYLEISVESFSKSGDFFYISLPINALKCYNQII</sequence>
<evidence type="ECO:0000313" key="1">
    <source>
        <dbReference type="EMBL" id="OUA17071.1"/>
    </source>
</evidence>
<proteinExistence type="predicted"/>
<dbReference type="EMBL" id="NFEN01000176">
    <property type="protein sequence ID" value="OUA17071.1"/>
    <property type="molecule type" value="Genomic_DNA"/>
</dbReference>
<gene>
    <name evidence="1" type="ORF">BK775_29955</name>
</gene>
<dbReference type="InterPro" id="IPR047705">
    <property type="entry name" value="AimR-like"/>
</dbReference>
<reference evidence="1 2" key="1">
    <citation type="submission" date="2016-10" db="EMBL/GenBank/DDBJ databases">
        <title>Comparative genomics of Bacillus thuringiensis reveals a path to pathogens against multiple invertebrate hosts.</title>
        <authorList>
            <person name="Zheng J."/>
            <person name="Gao Q."/>
            <person name="Liu H."/>
            <person name="Peng D."/>
            <person name="Ruan L."/>
            <person name="Sun M."/>
        </authorList>
    </citation>
    <scope>NUCLEOTIDE SEQUENCE [LARGE SCALE GENOMIC DNA]</scope>
    <source>
        <strain evidence="1">I13</strain>
    </source>
</reference>
<dbReference type="RefSeq" id="WP_071700032.1">
    <property type="nucleotide sequence ID" value="NZ_CP146103.1"/>
</dbReference>
<dbReference type="Proteomes" id="UP000195077">
    <property type="component" value="Unassembled WGS sequence"/>
</dbReference>
<protein>
    <recommendedName>
        <fullName evidence="3">Prophage helix-turn-helix protein</fullName>
    </recommendedName>
</protein>
<evidence type="ECO:0008006" key="3">
    <source>
        <dbReference type="Google" id="ProtNLM"/>
    </source>
</evidence>